<protein>
    <submittedName>
        <fullName evidence="3">Kinase-like domain-containing protein</fullName>
    </submittedName>
</protein>
<dbReference type="Proteomes" id="UP000247702">
    <property type="component" value="Unassembled WGS sequence"/>
</dbReference>
<dbReference type="PIRSF" id="PIRSF000654">
    <property type="entry name" value="Integrin-linked_kinase"/>
    <property type="match status" value="1"/>
</dbReference>
<dbReference type="PANTHER" id="PTHR44329">
    <property type="entry name" value="SERINE/THREONINE-PROTEIN KINASE TNNI3K-RELATED"/>
    <property type="match status" value="1"/>
</dbReference>
<dbReference type="GO" id="GO:0004674">
    <property type="term" value="F:protein serine/threonine kinase activity"/>
    <property type="evidence" value="ECO:0007669"/>
    <property type="project" value="TreeGrafter"/>
</dbReference>
<dbReference type="InterPro" id="IPR000719">
    <property type="entry name" value="Prot_kinase_dom"/>
</dbReference>
<sequence>MTSWINSAIANGHFQLYSYNEFHHIRYNGEGRFSRVASADWPLTNRKVALKKLKNFNIEKFVSEVQMHTTCHSNKNIVRFLGLTKEESEASYIMIFEYADRNNLRMFLQKNANLKWDIKLKLSLDISKGLLHLHSLNVAHRDLKSNDIVINQDHYGYIAKITDFSRAKMLSDDRNDNDTDRVIGPIPFTDPKCLNDPKHYRKDLRSDIYSLGVILWEISSGRVPFESFMPDSRGEFRDLCLTFEIIGGLRERHVPHTPEGYVKLYKRCYDNEPDERPDIETVIEVLKTISSRLSRSLEQAMVTANNIVITK</sequence>
<gene>
    <name evidence="3" type="ORF">RCL2_002922100</name>
    <name evidence="2" type="ORF">RclHR1_02480007</name>
</gene>
<organism evidence="2 4">
    <name type="scientific">Rhizophagus clarus</name>
    <dbReference type="NCBI Taxonomy" id="94130"/>
    <lineage>
        <taxon>Eukaryota</taxon>
        <taxon>Fungi</taxon>
        <taxon>Fungi incertae sedis</taxon>
        <taxon>Mucoromycota</taxon>
        <taxon>Glomeromycotina</taxon>
        <taxon>Glomeromycetes</taxon>
        <taxon>Glomerales</taxon>
        <taxon>Glomeraceae</taxon>
        <taxon>Rhizophagus</taxon>
    </lineage>
</organism>
<dbReference type="AlphaFoldDB" id="A0A2Z6RT43"/>
<keyword evidence="3" id="KW-0808">Transferase</keyword>
<keyword evidence="4" id="KW-1185">Reference proteome</keyword>
<evidence type="ECO:0000313" key="4">
    <source>
        <dbReference type="Proteomes" id="UP000247702"/>
    </source>
</evidence>
<dbReference type="OrthoDB" id="6718656at2759"/>
<dbReference type="Gene3D" id="1.10.510.10">
    <property type="entry name" value="Transferase(Phosphotransferase) domain 1"/>
    <property type="match status" value="1"/>
</dbReference>
<feature type="domain" description="Protein kinase" evidence="1">
    <location>
        <begin position="22"/>
        <end position="289"/>
    </location>
</feature>
<dbReference type="GO" id="GO:0005524">
    <property type="term" value="F:ATP binding"/>
    <property type="evidence" value="ECO:0007669"/>
    <property type="project" value="InterPro"/>
</dbReference>
<dbReference type="InterPro" id="IPR011009">
    <property type="entry name" value="Kinase-like_dom_sf"/>
</dbReference>
<evidence type="ECO:0000313" key="3">
    <source>
        <dbReference type="EMBL" id="GET02854.1"/>
    </source>
</evidence>
<evidence type="ECO:0000259" key="1">
    <source>
        <dbReference type="PROSITE" id="PS50011"/>
    </source>
</evidence>
<proteinExistence type="predicted"/>
<dbReference type="PROSITE" id="PS50011">
    <property type="entry name" value="PROTEIN_KINASE_DOM"/>
    <property type="match status" value="1"/>
</dbReference>
<dbReference type="EMBL" id="BLAL01000315">
    <property type="protein sequence ID" value="GET02854.1"/>
    <property type="molecule type" value="Genomic_DNA"/>
</dbReference>
<dbReference type="InterPro" id="IPR001245">
    <property type="entry name" value="Ser-Thr/Tyr_kinase_cat_dom"/>
</dbReference>
<dbReference type="EMBL" id="BEXD01001646">
    <property type="protein sequence ID" value="GBB95108.1"/>
    <property type="molecule type" value="Genomic_DNA"/>
</dbReference>
<dbReference type="Pfam" id="PF07714">
    <property type="entry name" value="PK_Tyr_Ser-Thr"/>
    <property type="match status" value="1"/>
</dbReference>
<reference evidence="3" key="2">
    <citation type="submission" date="2019-10" db="EMBL/GenBank/DDBJ databases">
        <title>Conservation and host-specific expression of non-tandemly repeated heterogenous ribosome RNA gene in arbuscular mycorrhizal fungi.</title>
        <authorList>
            <person name="Maeda T."/>
            <person name="Kobayashi Y."/>
            <person name="Nakagawa T."/>
            <person name="Ezawa T."/>
            <person name="Yamaguchi K."/>
            <person name="Bino T."/>
            <person name="Nishimoto Y."/>
            <person name="Shigenobu S."/>
            <person name="Kawaguchi M."/>
        </authorList>
    </citation>
    <scope>NUCLEOTIDE SEQUENCE</scope>
    <source>
        <strain evidence="3">HR1</strain>
    </source>
</reference>
<dbReference type="SUPFAM" id="SSF56112">
    <property type="entry name" value="Protein kinase-like (PK-like)"/>
    <property type="match status" value="1"/>
</dbReference>
<accession>A0A2Z6RT43</accession>
<dbReference type="Proteomes" id="UP000615446">
    <property type="component" value="Unassembled WGS sequence"/>
</dbReference>
<dbReference type="InterPro" id="IPR051681">
    <property type="entry name" value="Ser/Thr_Kinases-Pseudokinases"/>
</dbReference>
<keyword evidence="3" id="KW-0418">Kinase</keyword>
<comment type="caution">
    <text evidence="2">The sequence shown here is derived from an EMBL/GenBank/DDBJ whole genome shotgun (WGS) entry which is preliminary data.</text>
</comment>
<name>A0A2Z6RT43_9GLOM</name>
<evidence type="ECO:0000313" key="2">
    <source>
        <dbReference type="EMBL" id="GBB95108.1"/>
    </source>
</evidence>
<reference evidence="2 4" key="1">
    <citation type="submission" date="2017-11" db="EMBL/GenBank/DDBJ databases">
        <title>The genome of Rhizophagus clarus HR1 reveals common genetic basis of auxotrophy among arbuscular mycorrhizal fungi.</title>
        <authorList>
            <person name="Kobayashi Y."/>
        </authorList>
    </citation>
    <scope>NUCLEOTIDE SEQUENCE [LARGE SCALE GENOMIC DNA]</scope>
    <source>
        <strain evidence="2 4">HR1</strain>
    </source>
</reference>